<dbReference type="PROSITE" id="PS51257">
    <property type="entry name" value="PROKAR_LIPOPROTEIN"/>
    <property type="match status" value="1"/>
</dbReference>
<dbReference type="Pfam" id="PF22336">
    <property type="entry name" value="RhiE-like_linker"/>
    <property type="match status" value="1"/>
</dbReference>
<feature type="region of interest" description="Disordered" evidence="11">
    <location>
        <begin position="6562"/>
        <end position="6581"/>
    </location>
</feature>
<evidence type="ECO:0000256" key="1">
    <source>
        <dbReference type="ARBA" id="ARBA00004792"/>
    </source>
</evidence>
<dbReference type="SMART" id="SM00825">
    <property type="entry name" value="PKS_KS"/>
    <property type="match status" value="4"/>
</dbReference>
<dbReference type="CDD" id="cd05195">
    <property type="entry name" value="enoyl_red"/>
    <property type="match status" value="1"/>
</dbReference>
<feature type="domain" description="PKS/mFAS DH" evidence="14">
    <location>
        <begin position="3617"/>
        <end position="3898"/>
    </location>
</feature>
<dbReference type="InterPro" id="IPR016039">
    <property type="entry name" value="Thiolase-like"/>
</dbReference>
<evidence type="ECO:0000259" key="14">
    <source>
        <dbReference type="PROSITE" id="PS52019"/>
    </source>
</evidence>
<feature type="region of interest" description="N-terminal hotdog fold" evidence="9">
    <location>
        <begin position="5385"/>
        <end position="5509"/>
    </location>
</feature>
<proteinExistence type="predicted"/>
<feature type="active site" description="Proton acceptor; for dehydratase activity" evidence="9">
    <location>
        <position position="5416"/>
    </location>
</feature>
<dbReference type="GO" id="GO:0016491">
    <property type="term" value="F:oxidoreductase activity"/>
    <property type="evidence" value="ECO:0007669"/>
    <property type="project" value="InterPro"/>
</dbReference>
<dbReference type="Gene3D" id="3.30.70.3290">
    <property type="match status" value="4"/>
</dbReference>
<feature type="domain" description="Ketosynthase family 3 (KS3)" evidence="13">
    <location>
        <begin position="4451"/>
        <end position="4877"/>
    </location>
</feature>
<evidence type="ECO:0000259" key="13">
    <source>
        <dbReference type="PROSITE" id="PS52004"/>
    </source>
</evidence>
<dbReference type="Proteomes" id="UP000324015">
    <property type="component" value="Chromosome"/>
</dbReference>
<dbReference type="FunFam" id="3.40.366.10:FF:000002">
    <property type="entry name" value="Probable polyketide synthase 2"/>
    <property type="match status" value="3"/>
</dbReference>
<dbReference type="SUPFAM" id="SSF51735">
    <property type="entry name" value="NAD(P)-binding Rossmann-fold domains"/>
    <property type="match status" value="7"/>
</dbReference>
<dbReference type="PANTHER" id="PTHR43775">
    <property type="entry name" value="FATTY ACID SYNTHASE"/>
    <property type="match status" value="1"/>
</dbReference>
<keyword evidence="4" id="KW-0808">Transferase</keyword>
<dbReference type="FunFam" id="1.10.1200.10:FF:000007">
    <property type="entry name" value="Probable polyketide synthase pks17"/>
    <property type="match status" value="3"/>
</dbReference>
<dbReference type="InterPro" id="IPR049900">
    <property type="entry name" value="PKS_mFAS_DH"/>
</dbReference>
<accession>A0A5P2CLR6</accession>
<keyword evidence="10" id="KW-0175">Coiled coil</keyword>
<evidence type="ECO:0000256" key="10">
    <source>
        <dbReference type="SAM" id="Coils"/>
    </source>
</evidence>
<dbReference type="PANTHER" id="PTHR43775:SF51">
    <property type="entry name" value="INACTIVE PHENOLPHTHIOCEROL SYNTHESIS POLYKETIDE SYNTHASE TYPE I PKS1-RELATED"/>
    <property type="match status" value="1"/>
</dbReference>
<dbReference type="SUPFAM" id="SSF47336">
    <property type="entry name" value="ACP-like"/>
    <property type="match status" value="4"/>
</dbReference>
<dbReference type="Gene3D" id="3.40.366.10">
    <property type="entry name" value="Malonyl-Coenzyme A Acyl Carrier Protein, domain 2"/>
    <property type="match status" value="4"/>
</dbReference>
<keyword evidence="5" id="KW-0677">Repeat</keyword>
<dbReference type="InterPro" id="IPR020843">
    <property type="entry name" value="ER"/>
</dbReference>
<sequence length="6622" mass="686554">MKASRSDEQRTGEARGTAIAVIGASCRVPSASTPAQLWSLLMEGTDAVSAWPAERGAGSPSWRGGFLDDVASFDAAFFGIAPDEAAAMDPQQRLALELVWEAMEDAGVRDDRLRGSRTGVFVGVSSDDYAGLAARGGTPGPGGPHDFTGRHRAVIANRVSWHLGLRGPSLAVDAAQASSLVAVHLACESIRSGDADLAFAAGVNLILSPESMRATANLGALSAKGRCATFDENADGFVRGEGGGVVLLKPLDRALADGDRVYCVIEGSAVNNDGGGERLTDPDADGQRDVLRRAYADAGISPDTVQYVELHGTGTPVGDPVEAAAVADVIARGGAEGDAGREPLRVGSVKTNLGHLEAAAGIVGLLKAALSLRHRQLPPTLHFTAPNPAIPLDDLNLRVQTEPTDWPAPDGQLVAGVSSFGIGGTNCHVVLAEAPERAATHDDTPAAAQDDTLRPAARRPLPWVLSARTEEALAAQAARLHTYVQEHPASSNADIAHSLAAGRSTWEHRAVVVGKDGDDLAAGLARLHEQAVSGVAEPGGTAFLFSGVGSHRVGMGRELYETYPVFAAALDDVLDHFVPGLDLRTVLLGDDDAAAAEALDGMRYMQPALFAFQVALYRLVTSWGVTPDLLVGHSFGEIVAAHVSGALPLAHAAALVAARGELMEQLPPGGAMIAVEATEEELLTALDGVDDVSVGVINGPRAVVLSGADESVTRIADALAADGHRTSRLRVKNAAHSPLMAPMLDEFARRIHGLDVDEPAVPIVSTVTGRTGAALTEEYWIGHLSATVRFHDALAECRARGVTRFVELGPGSVLTPLVAPDETETAVALQHRDHPEAQALLTGLATAWTAGTPVDWAAVVGPARRVDLPTYAFQRRRHWLDERPAPEEAEEHIGSATLALRDRIRTEPDGFLVRWLADHMAYLTGTAAVDPAATFRDLGLDSVLSVELRNRLVSATGLRMPASILFDYPTLRDLADHLHERIVGALAPAPGAPADTEVAAGTTVAAADDDDPVAIVGMACRLPGGIDSPQRLWEALAAGVDATSDFPEDRGWDLANLFDPDPANPGTTYTLRGGFLTGAGDFDAEFFGISPREAAAMDPQQRLLLETAWEALERTGIDPDSLRRSRTGVFVGATNMEYGPHLDAPTDGTEGFRLTGNTSSVASGRISYQLGLEGPAMTVDTACSSSLVALHLAVQAIRNGECSLALAGGVTVLSTPGMFVEFSRQRGLAADGRCKPFSDDADGTGWAEGVGLLVVERLSEARRRGHQVLAVVRGSAVNQDGGSNGLTAPNGPSQQRVIRDALASARLTSADVDVVEAHGTGTSLGDPIEAQALLATYGQGRDAGRPLWLGSVKSNIGHTQAAAGVAGVIKMVQAMRNGVMPRSLNVSAPSRHVDWESGAVSVLAAQQEWPELDRPRRSAVSSFGISGTNAHVILEAAPVDVAPVEAGADAGEAPVSVVPWVLSARSEAALAEQAGRLAARLGEGELLGLRDVAHTLVSGRAALEHRAVVLGSDVGELSAALGELAAGREASGVVSGRVGSGAADAGAVFVFPGQGSQWVGMARELLGFSPVFASRMAECGAALEPFVDGWSLLDVVREGDEELLRRVDVVQPVLFAVMVSLAELWRSLGVRPAAVVGHSQGEIAAACVAGALSLGDAARVVALRSRAIVRLAGKGGMVSVLAPEAQVVGRLTAGLQVAVVNGPEQVVVSGSPDELDAFMAVCEADGVQVRRIAVDYASHSPQVEELRDELLDVLAPIEPQAGQVPLFSTVTGDVIDTTGMDAEYWFTNLRQTVRFDAALKSLLGAGHRVFVESSPHPVLVGAVTQAAEGEGVAGVTAVGTLRRNEGGSARLLQSLAEVYVAGLAVDWSPWVAGGRLVELPTYAFQRRRHWLPAGRSVVDAAGLGLRAAGHPLLGAAVALAPQEGLVLTGQLSLHTYPWLEDHAVYGTVILPGTAFVELALHAGDEVGCGAVEELTLERPLVLAPGVSTSVQVSVGAPDEAGRRTISVHSRVQDAEVHADQGAEWVRHAVGVLADGAAAEAGTERLEGQWPPAGAERVDVADAYETLADLGYGYGPVFQGLRAVWRAGDDLFADVRLPTEPDEFGVHPALLDAALHPLLAGEIVVPFSWSGVRLHSVGASALRVRLSRDADGAVRLAAFDGAGLPVVSVDELRLQKMSREQLGAAVAGGDPLYEVRWVDVPVPAAPGRELPADVVVAHVEPGGDAGARVAEVLETVQRFLAESAEEARLVVVTRGGMTDTPDPATAAVWGLLRSAQTEQPGRIVVVDVPEGSDTDTDTEAVVASALACGEPQLALDGDRVVAARVMTVPAEAGAAVAWDPDGTVLITGASGALGQLFARHLVAEYGVRHLLLVSRRGGEGSEELAAALTGAGATVTFAACDVADREGLAAVLAGIPEDRPLTAVIHAAGVLDDGIVTALTAERVDTVWRPKAEGARLLDELTRDADLAAFVLFSSAANVMGTAGQGNYAAANAYLDALALARRAEGLAATSLAWGLWAGDSAMTAHLDAADIARLSRGGLGAMSTSQGLALFDAALAADRTTVVPARFDLPALRNQAAQDRLPAVFKSLVRAPVRRAVAPTAEEASSWAAGMAALDEGERRDALLELVRGQVSLVLGLGTGASVEADRAFRDLGFDSLTGLELRQRLQTVTGLRLPSTLVFDYPTPTVLVGYLLEEIGGTDAVSALQAPAAAGGVVPDDDDPIVIVGMACRFPGGIRSPQELWQATLDGVDAITDFPEDRDWDLANLFDPDPGHIGTSYSRRGGFLAGAGDFDAEFFGISPREAAAMDPQQRLLLETAWEALERTGIDPDSLRGSRTGVFTGLMYHDYGTWLGEATEDVEGLMITGNSGGVASGRISYQLGLEGPAMTVDTACSSSLVALHLAVQAIRNGECSLALAGGVTVMSTPTTFVEFSRQRAMSVDGRCKAFSDDADGAGWAEGVGLLVVERLSEARRRGHQVLAVVRGSAVNQDGGSNGLTAPNGPSQQRVIRDALASARLTSADVDVVEAHGTGTSLGDPIEAQALLATYGQGRDAERPLWLGSVKSNIGHTQAAAGVAGIIKMVQAMRNGVMPRTLHADTPSHHVDWESGQVRLLTENQEWAELDRPRRSGVSSFGIGGTNAHVILEAAPVDVAPDAVGADAGEAPVSVVPWVLSARSEAALAEQAGRLAARLGEGEQLGLRDVAHTLVSGRAGLEHRAVVLGSDVHELASALGELAAGRAASGVVSGRAGSSGGGAVFVFPGQGSQWVGMARELLGFSPVFASRMAECGAALEPFVDGWSLLDVVREGDEELLRRVDVVQPVLFAVMVSLAELWRSLGVRPAAVVGHSQGEIAAACVAGALSLGDAARVVALRSRAIVRLAGKGGMVSVLAPEAQVVGRLTAGLQVAVVNGPEQVVVSGSPGELDAFMDACEGDGVQVRRIAVDYASHSPQVEELRDELLDVLAEIQPRAGQVPLFSTVTGDVIDTAVMDAEYWFTNLRQTVRFDAALKSLLGAGHRVFVESSPHPVLVGAVSQAAEGEGVAGVTAVGSLRRNEGGSARLLQSLAEVYVAGLAVDWSPWVAGGRLVELPTYAFQRRRHWLPAGRSVVDAAGLGLRPAGHPLLGAAVRIAGGDEVVLTGRLSRATHPWLDDHGVFGTVLLPGTAFIEMTLRAADEVGCGAIEELTLERPLVLAEDAQVSVQVSVGAPDDTGRRTVTVHSQVQDGDAAVDVTGGADWVRHAVGVLADIGADAGSRSGSVASDERLVGQWPPAGAERVDVTDAYETLADLGYGYGPVFQGLRAVWRDGDELFAEVQLPVDADEFGIHPALLDAALHPLPSGDLWVPFSWSGVRLHSVGASALRVRLSRDADGAVRLVAFDGAGLPVVSVDELRLQKMSREQLGAAVAGGDPLYEVRWVDVPVPAVPGAELPADVVVAYVEPGGDVRTSVAGVLETVQGFLTASADDESSRLAVVTRGGIAGTLPDPATAAVWGLLRSAQTEHPGRILVVDVSTEDASASGETQSALLTALASGEPQLAQRGAKLTAPRLAPVSADTDTATDTDAATPVPAWNPDGTVLITGAGGSLGGLVARHVVAEYGVRHLLLVSRRGAEGSEVLAAELTGAGATVTFAACDVADREGLAAALAEIPDDHPLTAVIHAAGVLDDGIVTALTPDRIDTVMRPKVDGARHLHELTRDAGLAAFVLFSSAAGVMGTAGQGNYAAANTYLDALAHARRAEGLAATSLAWGLWAGGDSAMTAHLDETDIARLTRGGLAPMTPAQGLALFDAALAADRATLFPARLDLPALRNQAAQDRLPAVFKSLVRAPARRAAAATGAGQASSWVAEMAALEAGERQEALLELVRGQVALVLGIGSGASVEADRAFRELGLDSLTGLELRQRLQTVTGLRLPSTLVFDYPTPTALADFLREEIGGTDAVSAAPVPAAAGGGTSDDDDDPIVIVGMACRFPGGIRSPQELWQATLDGVDAITDFPDDRGWDIADLYDPDPDRPGKTYTRRGGFLHDAAVFEPEFFGISPREAAAMDPQQRLLLETAWEALERTGIAPDSLRGSRTGVFTGLMPMEYGPPLHEPVEGMDGFRMLGSASSVASGRISYQLGLEGPAMTIDTACSSSLVALHLAVQAIRNGECSLALAGGVTVMSTPTTFVEFSRQRAMSVDGRCKAFSDDADGAGWAEGVGLLVVERLSEARRLGHRVHAVVRGSAVNQDGGSNGMTAPNGPSQQRVIRDALASARLTSADVDVVEAHGTGTSLGDPIEAQALLATYGQGRDAGRPLWLGSVKSNIGHTQAAAGVAGIIKMVQAMRNGVMPRTLHADTPSRHVDWESGAVSVLAAQQEWPELDRPRRSAVSSFGISGTNAHVILEAAPEDTSTPENEPAPTSAPAPAGAPAPVDTPAPTLPWTLSARTADGLRRQAARLLDHLAEHEHEHEHAENTAPDPRDIGHTLATGRALMDHRAVVLGTGLDGLTEALAAVARGEDTPAAVTGTVPAVGAGGLALVFSGQGSQRAGMGQELYERYPVFAAAFDAVCAAVDAHLDGYAEHPLRDVVFAPEGSALAPLLQQSMYTQTGLFALEVALLELLREWGVTPGHVMGHSLGEITAAYAADVLSLSDACALVAARGRLMQALPEGGAMVAVAAGEEETRAYIAEAGLADAVGIAAVNGPQAVVVSGDEAAALDVADHFRAAGHRVHRLAVSHAFHSHRMDAMLDEFADALADLSFNPPRIPVISNLTGGPVDAERLCTVQYWVEHVRGAVRFADGVRALAEHGVRAFLEVGADAAVTPMAHATLDECLGDDGYVAVATLKSGQDEALALTRALAETYVTGTPVRWHRLLPGGRPTELPGYPFAGRRYWQDAAASTVGIRAAGLTGTRHPLLGAAVHLPDGQTVLTGRILPGAHPWLADHAIGGTVLLPGTAFLDLALHAGAETGCPAVEELTLQAPLLLPADSAVYLQVVVGAPDATGRRTVAVHSSSAPASGTEPQVQHATGTLTATPAHPGDAAEPVPADAERIPVDGLYADLAARGYGYGPAFQGLRAAWRTPDALHAEAELPAQPGTFGIHPALLDAALHAITLGVPSLPGTDGPRPLLPFSWTGVTLHASGAAAVRVRLTATADGAVSLTAVDTAGQPVVTVDALLLRPMAAAAVTTPGGDGGLHLRWRPVAVPETSGAPVHGVTVTEVGPGSEGHGDGDGEVQARLSEVLVRVQRFLAETAGEDSGDADERLVVVTRGDMMDRPDPATAAVWGLIRAARAEHPGRLLLVDVDARTARSADAVAAAVATGEPELAWRDGQAYVPRLSRTAPDLLVLPDDASEWRLETTGEGTDSADPADVGDLALVPVVSETPLAPQEIRVAIRAAGVGADDLADSGRAIGIEGAGVVTEVGAEVTAPAVGDRVWGVFPEGGAAARTAVTDHRSVARLPKALTFAEAAAAATPYLAAWHALVDEGGLRAGRGQRVLIHAATDRVSSADAADPVGLAAVHIARHLGAEVYASAPPAAHDALRDAGLDGTHLTGPEPADIAQRVPAGLDLVVGPHRSTGAEVAAALLLTADGRYVAVDARAAVTALDAGRRQEILTELSGLLDSGALRALPFTAYDIRSATEVLHGSHSSHDSQRSRAATTPHGRSVLTVPRPIDPDGTVVLTGASGTLGRLVLRRLVAEHGVRNVLLLSRSGTEAPGDLLDVLDTLDVRDDGLRIRSVACDVADREQLAAALAGIPAEHPLTAVVHTAGVLDDGILASLTPERLATVLRPKADAVRALHDVTAGADLAAFVVFSSVAGVLGSAGQANYAAANAYLDAYAARRHAAGAPAVSVAWGLWQETSSMTAGLGAADLGRIARTGLLPTTTEEGLAAFDLALTAAMPHLVPVHVDTAALRTADTVPPLLRDLAPAPRRRTASSAPTAPAESLESKLRGLPAEQRTALLLDLVLADVAQVLGHGDPRGVSADGAFRDLGFDSLTAVELRNRISGRIGVKLSATAVFDHPSPRALVDHLATKLTPAPAPTPVPTPAAEEQPGYEGIMADLARIGARLNGLRLTGGQRAALAETVRCLTEPPAHGHPVQTEDEPALAEPPADLEAATAAEVLDFVTNNLGISLPSDVTPDTYATPATDQS</sequence>
<evidence type="ECO:0000259" key="12">
    <source>
        <dbReference type="PROSITE" id="PS50075"/>
    </source>
</evidence>
<protein>
    <submittedName>
        <fullName evidence="15">Polyketide synthase</fullName>
    </submittedName>
</protein>
<evidence type="ECO:0000256" key="7">
    <source>
        <dbReference type="ARBA" id="ARBA00023268"/>
    </source>
</evidence>
<feature type="region of interest" description="N-terminal hotdog fold" evidence="9">
    <location>
        <begin position="3617"/>
        <end position="3748"/>
    </location>
</feature>
<dbReference type="PROSITE" id="PS00606">
    <property type="entry name" value="KS3_1"/>
    <property type="match status" value="3"/>
</dbReference>
<dbReference type="InterPro" id="IPR036291">
    <property type="entry name" value="NAD(P)-bd_dom_sf"/>
</dbReference>
<dbReference type="PROSITE" id="PS00012">
    <property type="entry name" value="PHOSPHOPANTETHEINE"/>
    <property type="match status" value="4"/>
</dbReference>
<dbReference type="InterPro" id="IPR018201">
    <property type="entry name" value="Ketoacyl_synth_AS"/>
</dbReference>
<feature type="region of interest" description="C-terminal hotdog fold" evidence="9">
    <location>
        <begin position="2054"/>
        <end position="2182"/>
    </location>
</feature>
<dbReference type="CDD" id="cd08956">
    <property type="entry name" value="KR_3_FAS_SDR_x"/>
    <property type="match status" value="3"/>
</dbReference>
<dbReference type="InterPro" id="IPR006162">
    <property type="entry name" value="Ppantetheine_attach_site"/>
</dbReference>
<dbReference type="SMART" id="SM01294">
    <property type="entry name" value="PKS_PP_betabranch"/>
    <property type="match status" value="4"/>
</dbReference>
<dbReference type="InterPro" id="IPR014043">
    <property type="entry name" value="Acyl_transferase_dom"/>
</dbReference>
<dbReference type="SUPFAM" id="SSF53901">
    <property type="entry name" value="Thiolase-like"/>
    <property type="match status" value="4"/>
</dbReference>
<dbReference type="PROSITE" id="PS50075">
    <property type="entry name" value="CARRIER"/>
    <property type="match status" value="4"/>
</dbReference>
<dbReference type="Pfam" id="PF14765">
    <property type="entry name" value="PS-DH"/>
    <property type="match status" value="3"/>
</dbReference>
<dbReference type="SMART" id="SM00823">
    <property type="entry name" value="PKS_PP"/>
    <property type="match status" value="4"/>
</dbReference>
<feature type="region of interest" description="Disordered" evidence="11">
    <location>
        <begin position="6395"/>
        <end position="6421"/>
    </location>
</feature>
<dbReference type="GO" id="GO:0031177">
    <property type="term" value="F:phosphopantetheine binding"/>
    <property type="evidence" value="ECO:0007669"/>
    <property type="project" value="InterPro"/>
</dbReference>
<dbReference type="InterPro" id="IPR011032">
    <property type="entry name" value="GroES-like_sf"/>
</dbReference>
<dbReference type="RefSeq" id="WP_150186159.1">
    <property type="nucleotide sequence ID" value="NZ_CP029191.1"/>
</dbReference>
<dbReference type="InterPro" id="IPR016035">
    <property type="entry name" value="Acyl_Trfase/lysoPLipase"/>
</dbReference>
<dbReference type="InterPro" id="IPR001227">
    <property type="entry name" value="Ac_transferase_dom_sf"/>
</dbReference>
<dbReference type="InterPro" id="IPR049551">
    <property type="entry name" value="PKS_DH_C"/>
</dbReference>
<dbReference type="InterPro" id="IPR036736">
    <property type="entry name" value="ACP-like_sf"/>
</dbReference>
<feature type="region of interest" description="Disordered" evidence="11">
    <location>
        <begin position="5480"/>
        <end position="5517"/>
    </location>
</feature>
<dbReference type="Pfam" id="PF08659">
    <property type="entry name" value="KR"/>
    <property type="match status" value="3"/>
</dbReference>
<dbReference type="Pfam" id="PF22953">
    <property type="entry name" value="SpnB_Rossmann"/>
    <property type="match status" value="3"/>
</dbReference>
<evidence type="ECO:0000256" key="6">
    <source>
        <dbReference type="ARBA" id="ARBA00023194"/>
    </source>
</evidence>
<feature type="coiled-coil region" evidence="10">
    <location>
        <begin position="4920"/>
        <end position="4947"/>
    </location>
</feature>
<dbReference type="InterPro" id="IPR013154">
    <property type="entry name" value="ADH-like_N"/>
</dbReference>
<dbReference type="GO" id="GO:0004312">
    <property type="term" value="F:fatty acid synthase activity"/>
    <property type="evidence" value="ECO:0007669"/>
    <property type="project" value="TreeGrafter"/>
</dbReference>
<evidence type="ECO:0000256" key="8">
    <source>
        <dbReference type="ARBA" id="ARBA00023315"/>
    </source>
</evidence>
<dbReference type="InterPro" id="IPR020807">
    <property type="entry name" value="PKS_DH"/>
</dbReference>
<feature type="domain" description="Carrier" evidence="12">
    <location>
        <begin position="907"/>
        <end position="982"/>
    </location>
</feature>
<feature type="domain" description="Carrier" evidence="12">
    <location>
        <begin position="2621"/>
        <end position="2696"/>
    </location>
</feature>
<dbReference type="InterPro" id="IPR009081">
    <property type="entry name" value="PP-bd_ACP"/>
</dbReference>
<dbReference type="InterPro" id="IPR055123">
    <property type="entry name" value="SpnB-like_Rossmann"/>
</dbReference>
<dbReference type="InterPro" id="IPR042104">
    <property type="entry name" value="PKS_dehydratase_sf"/>
</dbReference>
<feature type="domain" description="Ketosynthase family 3 (KS3)" evidence="13">
    <location>
        <begin position="2719"/>
        <end position="3145"/>
    </location>
</feature>
<feature type="domain" description="Ketosynthase family 3 (KS3)" evidence="13">
    <location>
        <begin position="1010"/>
        <end position="1436"/>
    </location>
</feature>
<feature type="active site" description="Proton donor; for dehydratase activity" evidence="9">
    <location>
        <position position="3827"/>
    </location>
</feature>
<dbReference type="SUPFAM" id="SSF50129">
    <property type="entry name" value="GroES-like"/>
    <property type="match status" value="1"/>
</dbReference>
<dbReference type="SMART" id="SM00826">
    <property type="entry name" value="PKS_DH"/>
    <property type="match status" value="3"/>
</dbReference>
<dbReference type="Gene3D" id="3.40.47.10">
    <property type="match status" value="4"/>
</dbReference>
<feature type="active site" description="Proton donor; for dehydratase activity" evidence="9">
    <location>
        <position position="2111"/>
    </location>
</feature>
<feature type="region of interest" description="C-terminal hotdog fold" evidence="9">
    <location>
        <begin position="5520"/>
        <end position="5658"/>
    </location>
</feature>
<name>A0A5P2CLR6_STRVZ</name>
<dbReference type="InterPro" id="IPR050091">
    <property type="entry name" value="PKS_NRPS_Biosynth_Enz"/>
</dbReference>
<comment type="pathway">
    <text evidence="1">Antibiotic biosynthesis.</text>
</comment>
<feature type="region of interest" description="C-terminal hotdog fold" evidence="9">
    <location>
        <begin position="3770"/>
        <end position="3898"/>
    </location>
</feature>
<organism evidence="15 16">
    <name type="scientific">Streptomyces venezuelae</name>
    <dbReference type="NCBI Taxonomy" id="54571"/>
    <lineage>
        <taxon>Bacteria</taxon>
        <taxon>Bacillati</taxon>
        <taxon>Actinomycetota</taxon>
        <taxon>Actinomycetes</taxon>
        <taxon>Kitasatosporales</taxon>
        <taxon>Streptomycetaceae</taxon>
        <taxon>Streptomyces</taxon>
    </lineage>
</organism>
<feature type="region of interest" description="Disordered" evidence="11">
    <location>
        <begin position="6115"/>
        <end position="6141"/>
    </location>
</feature>
<dbReference type="Pfam" id="PF00550">
    <property type="entry name" value="PP-binding"/>
    <property type="match status" value="4"/>
</dbReference>
<feature type="compositionally biased region" description="Pro residues" evidence="11">
    <location>
        <begin position="4892"/>
        <end position="4910"/>
    </location>
</feature>
<keyword evidence="8" id="KW-0012">Acyltransferase</keyword>
<keyword evidence="2" id="KW-0596">Phosphopantetheine</keyword>
<feature type="compositionally biased region" description="Polar residues" evidence="11">
    <location>
        <begin position="5481"/>
        <end position="5504"/>
    </location>
</feature>
<evidence type="ECO:0000256" key="3">
    <source>
        <dbReference type="ARBA" id="ARBA00022553"/>
    </source>
</evidence>
<dbReference type="Gene3D" id="1.10.1200.10">
    <property type="entry name" value="ACP-like"/>
    <property type="match status" value="4"/>
</dbReference>
<dbReference type="Pfam" id="PF08240">
    <property type="entry name" value="ADH_N"/>
    <property type="match status" value="1"/>
</dbReference>
<dbReference type="Gene3D" id="3.90.180.10">
    <property type="entry name" value="Medium-chain alcohol dehydrogenases, catalytic domain"/>
    <property type="match status" value="1"/>
</dbReference>
<feature type="region of interest" description="N-terminal hotdog fold" evidence="9">
    <location>
        <begin position="1910"/>
        <end position="2039"/>
    </location>
</feature>
<feature type="active site" description="Proton donor; for dehydratase activity" evidence="9">
    <location>
        <position position="5577"/>
    </location>
</feature>
<feature type="region of interest" description="Disordered" evidence="11">
    <location>
        <begin position="4880"/>
        <end position="4913"/>
    </location>
</feature>
<dbReference type="CDD" id="cd00833">
    <property type="entry name" value="PKS"/>
    <property type="match status" value="4"/>
</dbReference>
<dbReference type="SMART" id="SM00822">
    <property type="entry name" value="PKS_KR"/>
    <property type="match status" value="3"/>
</dbReference>
<feature type="domain" description="Ketosynthase family 3 (KS3)" evidence="13">
    <location>
        <begin position="16"/>
        <end position="433"/>
    </location>
</feature>
<feature type="domain" description="Carrier" evidence="12">
    <location>
        <begin position="6428"/>
        <end position="6506"/>
    </location>
</feature>
<reference evidence="15 16" key="1">
    <citation type="submission" date="2018-05" db="EMBL/GenBank/DDBJ databases">
        <title>Streptomyces venezuelae.</title>
        <authorList>
            <person name="Kim W."/>
            <person name="Lee N."/>
            <person name="Cho B.-K."/>
        </authorList>
    </citation>
    <scope>NUCLEOTIDE SEQUENCE [LARGE SCALE GENOMIC DNA]</scope>
    <source>
        <strain evidence="15 16">ATCC 14585</strain>
    </source>
</reference>
<dbReference type="Gene3D" id="3.40.50.720">
    <property type="entry name" value="NAD(P)-binding Rossmann-like Domain"/>
    <property type="match status" value="5"/>
</dbReference>
<keyword evidence="3" id="KW-0597">Phosphoprotein</keyword>
<feature type="domain" description="PKS/mFAS DH" evidence="14">
    <location>
        <begin position="5385"/>
        <end position="5658"/>
    </location>
</feature>
<dbReference type="Pfam" id="PF00109">
    <property type="entry name" value="ketoacyl-synt"/>
    <property type="match status" value="4"/>
</dbReference>
<feature type="domain" description="Carrier" evidence="12">
    <location>
        <begin position="4352"/>
        <end position="4427"/>
    </location>
</feature>
<dbReference type="SUPFAM" id="SSF55048">
    <property type="entry name" value="Probable ACP-binding domain of malonyl-CoA ACP transacylase"/>
    <property type="match status" value="4"/>
</dbReference>
<dbReference type="GO" id="GO:0006633">
    <property type="term" value="P:fatty acid biosynthetic process"/>
    <property type="evidence" value="ECO:0007669"/>
    <property type="project" value="InterPro"/>
</dbReference>
<dbReference type="Pfam" id="PF16197">
    <property type="entry name" value="KAsynt_C_assoc"/>
    <property type="match status" value="3"/>
</dbReference>
<feature type="active site" description="Proton acceptor; for dehydratase activity" evidence="9">
    <location>
        <position position="3649"/>
    </location>
</feature>
<dbReference type="GO" id="GO:0004315">
    <property type="term" value="F:3-oxoacyl-[acyl-carrier-protein] synthase activity"/>
    <property type="evidence" value="ECO:0007669"/>
    <property type="project" value="InterPro"/>
</dbReference>
<dbReference type="FunFam" id="3.40.47.10:FF:000019">
    <property type="entry name" value="Polyketide synthase type I"/>
    <property type="match status" value="3"/>
</dbReference>
<dbReference type="SMART" id="SM00829">
    <property type="entry name" value="PKS_ER"/>
    <property type="match status" value="1"/>
</dbReference>
<evidence type="ECO:0000256" key="9">
    <source>
        <dbReference type="PROSITE-ProRule" id="PRU01363"/>
    </source>
</evidence>
<dbReference type="InterPro" id="IPR020841">
    <property type="entry name" value="PKS_Beta-ketoAc_synthase_dom"/>
</dbReference>
<evidence type="ECO:0000256" key="2">
    <source>
        <dbReference type="ARBA" id="ARBA00022450"/>
    </source>
</evidence>
<keyword evidence="7" id="KW-0511">Multifunctional enzyme</keyword>
<dbReference type="SMART" id="SM00827">
    <property type="entry name" value="PKS_AT"/>
    <property type="match status" value="4"/>
</dbReference>
<dbReference type="Pfam" id="PF00698">
    <property type="entry name" value="Acyl_transf_1"/>
    <property type="match status" value="4"/>
</dbReference>
<dbReference type="InterPro" id="IPR020806">
    <property type="entry name" value="PKS_PP-bd"/>
</dbReference>
<dbReference type="PROSITE" id="PS52004">
    <property type="entry name" value="KS3_2"/>
    <property type="match status" value="4"/>
</dbReference>
<dbReference type="InterPro" id="IPR049552">
    <property type="entry name" value="PKS_DH_N"/>
</dbReference>
<dbReference type="InterPro" id="IPR057326">
    <property type="entry name" value="KR_dom"/>
</dbReference>
<dbReference type="SUPFAM" id="SSF52151">
    <property type="entry name" value="FabD/lysophospholipase-like"/>
    <property type="match status" value="4"/>
</dbReference>
<dbReference type="PROSITE" id="PS52019">
    <property type="entry name" value="PKS_MFAS_DH"/>
    <property type="match status" value="3"/>
</dbReference>
<dbReference type="InterPro" id="IPR054514">
    <property type="entry name" value="RhiE-like_linker"/>
</dbReference>
<keyword evidence="6" id="KW-0045">Antibiotic biosynthesis</keyword>
<dbReference type="InterPro" id="IPR016036">
    <property type="entry name" value="Malonyl_transacylase_ACP-bd"/>
</dbReference>
<dbReference type="InterPro" id="IPR032821">
    <property type="entry name" value="PKS_assoc"/>
</dbReference>
<feature type="domain" description="PKS/mFAS DH" evidence="14">
    <location>
        <begin position="1910"/>
        <end position="2182"/>
    </location>
</feature>
<dbReference type="InterPro" id="IPR014031">
    <property type="entry name" value="Ketoacyl_synth_C"/>
</dbReference>
<dbReference type="Pfam" id="PF02801">
    <property type="entry name" value="Ketoacyl-synt_C"/>
    <property type="match status" value="4"/>
</dbReference>
<evidence type="ECO:0000313" key="15">
    <source>
        <dbReference type="EMBL" id="QES43775.1"/>
    </source>
</evidence>
<dbReference type="Pfam" id="PF21089">
    <property type="entry name" value="PKS_DH_N"/>
    <property type="match status" value="3"/>
</dbReference>
<feature type="compositionally biased region" description="Low complexity" evidence="11">
    <location>
        <begin position="6395"/>
        <end position="6416"/>
    </location>
</feature>
<evidence type="ECO:0000256" key="11">
    <source>
        <dbReference type="SAM" id="MobiDB-lite"/>
    </source>
</evidence>
<feature type="active site" description="Proton acceptor; for dehydratase activity" evidence="9">
    <location>
        <position position="1942"/>
    </location>
</feature>
<dbReference type="EMBL" id="CP029191">
    <property type="protein sequence ID" value="QES43775.1"/>
    <property type="molecule type" value="Genomic_DNA"/>
</dbReference>
<evidence type="ECO:0000256" key="5">
    <source>
        <dbReference type="ARBA" id="ARBA00022737"/>
    </source>
</evidence>
<gene>
    <name evidence="15" type="ORF">DEJ49_24780</name>
</gene>
<dbReference type="Gene3D" id="3.10.129.110">
    <property type="entry name" value="Polyketide synthase dehydratase"/>
    <property type="match status" value="3"/>
</dbReference>
<dbReference type="InterPro" id="IPR014030">
    <property type="entry name" value="Ketoacyl_synth_N"/>
</dbReference>
<dbReference type="InterPro" id="IPR013968">
    <property type="entry name" value="PKS_KR"/>
</dbReference>
<dbReference type="GO" id="GO:0033068">
    <property type="term" value="P:macrolide biosynthetic process"/>
    <property type="evidence" value="ECO:0007669"/>
    <property type="project" value="UniProtKB-ARBA"/>
</dbReference>
<evidence type="ECO:0000256" key="4">
    <source>
        <dbReference type="ARBA" id="ARBA00022679"/>
    </source>
</evidence>
<evidence type="ECO:0000313" key="16">
    <source>
        <dbReference type="Proteomes" id="UP000324015"/>
    </source>
</evidence>